<name>A0A2A7MEL5_9CLOT</name>
<dbReference type="Gene3D" id="3.40.710.10">
    <property type="entry name" value="DD-peptidase/beta-lactamase superfamily"/>
    <property type="match status" value="1"/>
</dbReference>
<dbReference type="STRING" id="137838.GCA_001458595_01322"/>
<dbReference type="Proteomes" id="UP001189143">
    <property type="component" value="Unassembled WGS sequence"/>
</dbReference>
<dbReference type="InterPro" id="IPR045155">
    <property type="entry name" value="Beta-lactam_cat"/>
</dbReference>
<dbReference type="EMBL" id="UWJD01000001">
    <property type="protein sequence ID" value="VCT83405.1"/>
    <property type="molecule type" value="Genomic_DNA"/>
</dbReference>
<evidence type="ECO:0000313" key="5">
    <source>
        <dbReference type="EMBL" id="VCT83405.1"/>
    </source>
</evidence>
<feature type="domain" description="Beta-lactamase class A catalytic" evidence="1">
    <location>
        <begin position="23"/>
        <end position="242"/>
    </location>
</feature>
<evidence type="ECO:0000313" key="4">
    <source>
        <dbReference type="EMBL" id="PEG30029.1"/>
    </source>
</evidence>
<dbReference type="InterPro" id="IPR000871">
    <property type="entry name" value="Beta-lactam_class-A"/>
</dbReference>
<dbReference type="SUPFAM" id="SSF56601">
    <property type="entry name" value="beta-lactamase/transpeptidase-like"/>
    <property type="match status" value="1"/>
</dbReference>
<dbReference type="EMBL" id="CAMTCP010000022">
    <property type="protein sequence ID" value="CAI3540701.1"/>
    <property type="molecule type" value="Genomic_DNA"/>
</dbReference>
<dbReference type="InterPro" id="IPR012338">
    <property type="entry name" value="Beta-lactam/transpept-like"/>
</dbReference>
<dbReference type="Proteomes" id="UP000431451">
    <property type="component" value="Unassembled WGS sequence"/>
</dbReference>
<dbReference type="EC" id="3.5.2.6" evidence="5"/>
<dbReference type="GO" id="GO:0008800">
    <property type="term" value="F:beta-lactamase activity"/>
    <property type="evidence" value="ECO:0007669"/>
    <property type="project" value="UniProtKB-EC"/>
</dbReference>
<dbReference type="AlphaFoldDB" id="A0A2A7MEL5"/>
<reference evidence="2" key="3">
    <citation type="submission" date="2021-10" db="EMBL/GenBank/DDBJ databases">
        <authorList>
            <person name="Mesa V."/>
        </authorList>
    </citation>
    <scope>NUCLEOTIDE SEQUENCE</scope>
    <source>
        <strain evidence="2">CC3_PB</strain>
    </source>
</reference>
<proteinExistence type="predicted"/>
<dbReference type="GeneID" id="68876341"/>
<dbReference type="EMBL" id="PDCJ01000002">
    <property type="protein sequence ID" value="PEG30029.1"/>
    <property type="molecule type" value="Genomic_DNA"/>
</dbReference>
<dbReference type="GO" id="GO:0046677">
    <property type="term" value="P:response to antibiotic"/>
    <property type="evidence" value="ECO:0007669"/>
    <property type="project" value="InterPro"/>
</dbReference>
<evidence type="ECO:0000259" key="1">
    <source>
        <dbReference type="Pfam" id="PF13354"/>
    </source>
</evidence>
<dbReference type="OrthoDB" id="9775096at2"/>
<dbReference type="RefSeq" id="WP_058294195.1">
    <property type="nucleotide sequence ID" value="NZ_CAKJVD010000019.1"/>
</dbReference>
<reference evidence="5 7" key="2">
    <citation type="submission" date="2018-06" db="EMBL/GenBank/DDBJ databases">
        <authorList>
            <consortium name="IHU Genomes"/>
        </authorList>
    </citation>
    <scope>NUCLEOTIDE SEQUENCE [LARGE SCALE GENOMIC DNA]</scope>
    <source>
        <strain evidence="5 7">NEC25</strain>
    </source>
</reference>
<dbReference type="EMBL" id="CAKJVE010000004">
    <property type="protein sequence ID" value="CAG9710252.1"/>
    <property type="molecule type" value="Genomic_DNA"/>
</dbReference>
<dbReference type="Proteomes" id="UP000220840">
    <property type="component" value="Unassembled WGS sequence"/>
</dbReference>
<accession>A0A2A7MEL5</accession>
<protein>
    <submittedName>
        <fullName evidence="2 5">Beta-lactamase</fullName>
        <ecNumber evidence="5">3.5.2.6</ecNumber>
    </submittedName>
    <submittedName>
        <fullName evidence="4">Serine hydrolase</fullName>
    </submittedName>
</protein>
<sequence length="280" mass="31852">MDKLSLEARIEAELISYAGKMCVYVNDFKGNTIEIGADEKFETASCIKSFILADLFSQVENGTKDLYEKLKYTKKNYINGSGVIQSLDEGVEMTAINFAKLMIIVSDNVATNILIDYLGIDHINKTIQELGFKDTILHNKIDFEKYDKLGTTTPRDYGRLFELIAKKELISEEASNKMLDIFKMQHYNSMIVRDFPQYYLDSEDTGEEELIYVASKSGSMDACRNDGGLVFTPYGPYVIVMFNKEFHDSLYYANHDATVYGGKVSRMIFDEFIALKGKIK</sequence>
<organism evidence="4 6">
    <name type="scientific">Clostridium neonatale</name>
    <dbReference type="NCBI Taxonomy" id="137838"/>
    <lineage>
        <taxon>Bacteria</taxon>
        <taxon>Bacillati</taxon>
        <taxon>Bacillota</taxon>
        <taxon>Clostridia</taxon>
        <taxon>Eubacteriales</taxon>
        <taxon>Clostridiaceae</taxon>
        <taxon>Clostridium</taxon>
    </lineage>
</organism>
<dbReference type="PANTHER" id="PTHR35333:SF3">
    <property type="entry name" value="BETA-LACTAMASE-TYPE TRANSPEPTIDASE FOLD CONTAINING PROTEIN"/>
    <property type="match status" value="1"/>
</dbReference>
<dbReference type="Pfam" id="PF13354">
    <property type="entry name" value="Beta-lactamase2"/>
    <property type="match status" value="1"/>
</dbReference>
<dbReference type="PANTHER" id="PTHR35333">
    <property type="entry name" value="BETA-LACTAMASE"/>
    <property type="match status" value="1"/>
</dbReference>
<evidence type="ECO:0000313" key="2">
    <source>
        <dbReference type="EMBL" id="CAG9710252.1"/>
    </source>
</evidence>
<reference evidence="4 6" key="1">
    <citation type="submission" date="2017-10" db="EMBL/GenBank/DDBJ databases">
        <title>Effective Description of Clostridium neonatale sp. nov. linked to necrotizing enterocolitis in neonates and a clarification of species assignable to the genus Clostridium (Prazmowski 1880) emend. Lawson and Rainey 2016.</title>
        <authorList>
            <person name="Bernard K."/>
            <person name="Burdz T."/>
            <person name="Wiebe D."/>
            <person name="Balcewich B."/>
            <person name="Alfa M."/>
            <person name="Bernier A.-M."/>
        </authorList>
    </citation>
    <scope>NUCLEOTIDE SEQUENCE [LARGE SCALE GENOMIC DNA]</scope>
    <source>
        <strain evidence="4 6">LCDC99A005</strain>
    </source>
</reference>
<evidence type="ECO:0000313" key="6">
    <source>
        <dbReference type="Proteomes" id="UP000220840"/>
    </source>
</evidence>
<evidence type="ECO:0000313" key="3">
    <source>
        <dbReference type="EMBL" id="CAI3540701.1"/>
    </source>
</evidence>
<dbReference type="Proteomes" id="UP000789738">
    <property type="component" value="Unassembled WGS sequence"/>
</dbReference>
<gene>
    <name evidence="5" type="primary">blaZ</name>
    <name evidence="3" type="ORF">CNEO2_110057</name>
    <name evidence="2" type="ORF">CNEO_44670</name>
    <name evidence="5" type="ORF">CNEONATNEC25_01001</name>
    <name evidence="4" type="ORF">CQ394_15430</name>
</gene>
<keyword evidence="6" id="KW-1185">Reference proteome</keyword>
<keyword evidence="4" id="KW-0378">Hydrolase</keyword>
<reference evidence="3" key="4">
    <citation type="submission" date="2022-10" db="EMBL/GenBank/DDBJ databases">
        <authorList>
            <person name="Aires J."/>
            <person name="Mesa V."/>
        </authorList>
    </citation>
    <scope>NUCLEOTIDE SEQUENCE</scope>
    <source>
        <strain evidence="3">Clostridium neonatale JD116</strain>
    </source>
</reference>
<dbReference type="GO" id="GO:0030655">
    <property type="term" value="P:beta-lactam antibiotic catabolic process"/>
    <property type="evidence" value="ECO:0007669"/>
    <property type="project" value="InterPro"/>
</dbReference>
<evidence type="ECO:0000313" key="7">
    <source>
        <dbReference type="Proteomes" id="UP000431451"/>
    </source>
</evidence>